<organism evidence="1 2">
    <name type="scientific">Fusarium circinatum</name>
    <name type="common">Pitch canker fungus</name>
    <name type="synonym">Gibberella circinata</name>
    <dbReference type="NCBI Taxonomy" id="48490"/>
    <lineage>
        <taxon>Eukaryota</taxon>
        <taxon>Fungi</taxon>
        <taxon>Dikarya</taxon>
        <taxon>Ascomycota</taxon>
        <taxon>Pezizomycotina</taxon>
        <taxon>Sordariomycetes</taxon>
        <taxon>Hypocreomycetidae</taxon>
        <taxon>Hypocreales</taxon>
        <taxon>Nectriaceae</taxon>
        <taxon>Fusarium</taxon>
        <taxon>Fusarium fujikuroi species complex</taxon>
    </lineage>
</organism>
<dbReference type="Gene3D" id="3.30.1330.40">
    <property type="entry name" value="RutC-like"/>
    <property type="match status" value="1"/>
</dbReference>
<proteinExistence type="predicted"/>
<dbReference type="InterPro" id="IPR006175">
    <property type="entry name" value="YjgF/YER057c/UK114"/>
</dbReference>
<dbReference type="EMBL" id="JAAQPE010000457">
    <property type="protein sequence ID" value="KAF5662519.1"/>
    <property type="molecule type" value="Genomic_DNA"/>
</dbReference>
<sequence length="187" mass="20706">MPKAQFFDYPGTEANGEAFHYSQVARIGNVLRTYGQGGWDAQGNIIADPQAQVEQAFQNVLTALRAAHPTAEWSNVVSVRTYHTNVEATFDFLGVIFHRKDLANGGAHMLLDQAVTRRIAAHDTYAFLGRLGLATCLPYRVKLIRVGDEAVGGAERCLESRDLLGRRRVIGRLDLFAVKNHGRDVLE</sequence>
<evidence type="ECO:0000313" key="1">
    <source>
        <dbReference type="EMBL" id="KAF5662519.1"/>
    </source>
</evidence>
<reference evidence="1 2" key="2">
    <citation type="submission" date="2020-05" db="EMBL/GenBank/DDBJ databases">
        <title>Identification and distribution of gene clusters putatively required for synthesis of sphingolipid metabolism inhibitors in phylogenetically diverse species of the filamentous fungus Fusarium.</title>
        <authorList>
            <person name="Kim H.-S."/>
            <person name="Busman M."/>
            <person name="Brown D.W."/>
            <person name="Divon H."/>
            <person name="Uhlig S."/>
            <person name="Proctor R.H."/>
        </authorList>
    </citation>
    <scope>NUCLEOTIDE SEQUENCE [LARGE SCALE GENOMIC DNA]</scope>
    <source>
        <strain evidence="1 2">NRRL 25331</strain>
    </source>
</reference>
<dbReference type="AlphaFoldDB" id="A0A8H5T4R1"/>
<dbReference type="Proteomes" id="UP000572754">
    <property type="component" value="Unassembled WGS sequence"/>
</dbReference>
<accession>A0A8H5T4R1</accession>
<keyword evidence="2" id="KW-1185">Reference proteome</keyword>
<protein>
    <submittedName>
        <fullName evidence="1">Endoribonuclease L-PSP</fullName>
    </submittedName>
</protein>
<dbReference type="Pfam" id="PF01042">
    <property type="entry name" value="Ribonuc_L-PSP"/>
    <property type="match status" value="1"/>
</dbReference>
<dbReference type="InterPro" id="IPR035959">
    <property type="entry name" value="RutC-like_sf"/>
</dbReference>
<evidence type="ECO:0000313" key="2">
    <source>
        <dbReference type="Proteomes" id="UP000572754"/>
    </source>
</evidence>
<name>A0A8H5T4R1_FUSCI</name>
<gene>
    <name evidence="1" type="ORF">FCIRC_11484</name>
</gene>
<comment type="caution">
    <text evidence="1">The sequence shown here is derived from an EMBL/GenBank/DDBJ whole genome shotgun (WGS) entry which is preliminary data.</text>
</comment>
<reference evidence="2" key="1">
    <citation type="journal article" date="2020" name="BMC Genomics">
        <title>Correction to: Identification and distribution of gene clusters required for synthesis of sphingolipid metabolism inhibitors in diverse species of the filamentous fungus Fusarium.</title>
        <authorList>
            <person name="Kim H.S."/>
            <person name="Lohmar J.M."/>
            <person name="Busman M."/>
            <person name="Brown D.W."/>
            <person name="Naumann T.A."/>
            <person name="Divon H.H."/>
            <person name="Lysoe E."/>
            <person name="Uhlig S."/>
            <person name="Proctor R.H."/>
        </authorList>
    </citation>
    <scope>NUCLEOTIDE SEQUENCE [LARGE SCALE GENOMIC DNA]</scope>
    <source>
        <strain evidence="2">NRRL 25331</strain>
    </source>
</reference>
<dbReference type="SUPFAM" id="SSF55298">
    <property type="entry name" value="YjgF-like"/>
    <property type="match status" value="1"/>
</dbReference>